<organism evidence="2 3">
    <name type="scientific">Cudoniella acicularis</name>
    <dbReference type="NCBI Taxonomy" id="354080"/>
    <lineage>
        <taxon>Eukaryota</taxon>
        <taxon>Fungi</taxon>
        <taxon>Dikarya</taxon>
        <taxon>Ascomycota</taxon>
        <taxon>Pezizomycotina</taxon>
        <taxon>Leotiomycetes</taxon>
        <taxon>Helotiales</taxon>
        <taxon>Tricladiaceae</taxon>
        <taxon>Cudoniella</taxon>
    </lineage>
</organism>
<accession>A0A8H4R8H9</accession>
<evidence type="ECO:0000313" key="3">
    <source>
        <dbReference type="Proteomes" id="UP000566819"/>
    </source>
</evidence>
<feature type="domain" description="MobA-like NTP transferase" evidence="1">
    <location>
        <begin position="18"/>
        <end position="200"/>
    </location>
</feature>
<gene>
    <name evidence="2" type="ORF">G7Y89_g13970</name>
</gene>
<dbReference type="EMBL" id="JAAMPI010001738">
    <property type="protein sequence ID" value="KAF4624204.1"/>
    <property type="molecule type" value="Genomic_DNA"/>
</dbReference>
<dbReference type="InterPro" id="IPR025877">
    <property type="entry name" value="MobA-like_NTP_Trfase"/>
</dbReference>
<evidence type="ECO:0000259" key="1">
    <source>
        <dbReference type="Pfam" id="PF12804"/>
    </source>
</evidence>
<comment type="caution">
    <text evidence="2">The sequence shown here is derived from an EMBL/GenBank/DDBJ whole genome shotgun (WGS) entry which is preliminary data.</text>
</comment>
<dbReference type="SUPFAM" id="SSF53448">
    <property type="entry name" value="Nucleotide-diphospho-sugar transferases"/>
    <property type="match status" value="1"/>
</dbReference>
<evidence type="ECO:0000313" key="2">
    <source>
        <dbReference type="EMBL" id="KAF4624204.1"/>
    </source>
</evidence>
<dbReference type="OrthoDB" id="20872at2759"/>
<dbReference type="Gene3D" id="3.90.550.10">
    <property type="entry name" value="Spore Coat Polysaccharide Biosynthesis Protein SpsA, Chain A"/>
    <property type="match status" value="1"/>
</dbReference>
<dbReference type="Proteomes" id="UP000566819">
    <property type="component" value="Unassembled WGS sequence"/>
</dbReference>
<keyword evidence="3" id="KW-1185">Reference proteome</keyword>
<sequence>MEYNSSGPILKPLLLIEGNSSEIGGRSKEVLPLPDGRLAFEAALGTLHDVLPSARTIYISVRDEAQFQVLESRWKETRSKNTGNSAGEDFGHDHDHKHVAHPEIEPIFDHQETNTGPATGLLAAHAAFPDYTWLCLSCDYPTLPPSALQQLLLEFQPTVTCFVSQNGFAEPLVGIWDSDALRKLKENVSAGESGLDTVIKGLGGKMISPLREEWIMGTNTKEEWEQAMEILRSREGGSVVT</sequence>
<protein>
    <recommendedName>
        <fullName evidence="1">MobA-like NTP transferase domain-containing protein</fullName>
    </recommendedName>
</protein>
<dbReference type="GO" id="GO:0016779">
    <property type="term" value="F:nucleotidyltransferase activity"/>
    <property type="evidence" value="ECO:0007669"/>
    <property type="project" value="UniProtKB-ARBA"/>
</dbReference>
<proteinExistence type="predicted"/>
<dbReference type="AlphaFoldDB" id="A0A8H4R8H9"/>
<name>A0A8H4R8H9_9HELO</name>
<reference evidence="2 3" key="1">
    <citation type="submission" date="2020-03" db="EMBL/GenBank/DDBJ databases">
        <title>Draft Genome Sequence of Cudoniella acicularis.</title>
        <authorList>
            <person name="Buettner E."/>
            <person name="Kellner H."/>
        </authorList>
    </citation>
    <scope>NUCLEOTIDE SEQUENCE [LARGE SCALE GENOMIC DNA]</scope>
    <source>
        <strain evidence="2 3">DSM 108380</strain>
    </source>
</reference>
<dbReference type="InterPro" id="IPR029044">
    <property type="entry name" value="Nucleotide-diphossugar_trans"/>
</dbReference>
<dbReference type="Pfam" id="PF12804">
    <property type="entry name" value="NTP_transf_3"/>
    <property type="match status" value="1"/>
</dbReference>